<dbReference type="Gene3D" id="1.25.40.10">
    <property type="entry name" value="Tetratricopeptide repeat domain"/>
    <property type="match status" value="1"/>
</dbReference>
<dbReference type="InterPro" id="IPR011990">
    <property type="entry name" value="TPR-like_helical_dom_sf"/>
</dbReference>
<name>A0ABY5DVV0_9ACTN</name>
<evidence type="ECO:0008006" key="3">
    <source>
        <dbReference type="Google" id="ProtNLM"/>
    </source>
</evidence>
<dbReference type="SUPFAM" id="SSF48452">
    <property type="entry name" value="TPR-like"/>
    <property type="match status" value="1"/>
</dbReference>
<accession>A0ABY5DVV0</accession>
<evidence type="ECO:0000313" key="2">
    <source>
        <dbReference type="Proteomes" id="UP001056035"/>
    </source>
</evidence>
<dbReference type="RefSeq" id="WP_254571893.1">
    <property type="nucleotide sequence ID" value="NZ_CP098502.1"/>
</dbReference>
<sequence>MRNDRAWRFEGVVHEYLASDAGYVSETLEGFRITDRADGGTGREQRWQADARLLEAELARNPGDTRSCFYLAQTYLGLRRLADAAERYEQRAGMGGWDEEVYCALRQAGVARARLGEWPLAADLFQRAWEHRPSRVEALYDHLGGLRERARWQLAFVLAERALTIPVPASDVLFVEPWVYRWGIRFEFSIAAYWVGETGRALEACDALLERDDLPANVREAVVRNRGFCVEALRE</sequence>
<dbReference type="Proteomes" id="UP001056035">
    <property type="component" value="Chromosome"/>
</dbReference>
<organism evidence="1 2">
    <name type="scientific">Paraconexibacter antarcticus</name>
    <dbReference type="NCBI Taxonomy" id="2949664"/>
    <lineage>
        <taxon>Bacteria</taxon>
        <taxon>Bacillati</taxon>
        <taxon>Actinomycetota</taxon>
        <taxon>Thermoleophilia</taxon>
        <taxon>Solirubrobacterales</taxon>
        <taxon>Paraconexibacteraceae</taxon>
        <taxon>Paraconexibacter</taxon>
    </lineage>
</organism>
<proteinExistence type="predicted"/>
<keyword evidence="2" id="KW-1185">Reference proteome</keyword>
<protein>
    <recommendedName>
        <fullName evidence="3">Tetratricopeptide repeat protein</fullName>
    </recommendedName>
</protein>
<evidence type="ECO:0000313" key="1">
    <source>
        <dbReference type="EMBL" id="UTI65206.1"/>
    </source>
</evidence>
<reference evidence="1 2" key="1">
    <citation type="submission" date="2022-06" db="EMBL/GenBank/DDBJ databases">
        <title>Paraconexibacter antarcticus.</title>
        <authorList>
            <person name="Kim C.S."/>
        </authorList>
    </citation>
    <scope>NUCLEOTIDE SEQUENCE [LARGE SCALE GENOMIC DNA]</scope>
    <source>
        <strain evidence="1 2">02-257</strain>
    </source>
</reference>
<gene>
    <name evidence="1" type="ORF">NBH00_03110</name>
</gene>
<dbReference type="EMBL" id="CP098502">
    <property type="protein sequence ID" value="UTI65206.1"/>
    <property type="molecule type" value="Genomic_DNA"/>
</dbReference>